<accession>A0A455AQ34</accession>
<evidence type="ECO:0000313" key="2">
    <source>
        <dbReference type="Proteomes" id="UP000248484"/>
    </source>
</evidence>
<feature type="region of interest" description="Disordered" evidence="1">
    <location>
        <begin position="1"/>
        <end position="153"/>
    </location>
</feature>
<dbReference type="InParanoid" id="A0A455AQ34"/>
<evidence type="ECO:0000313" key="3">
    <source>
        <dbReference type="RefSeq" id="XP_028338687.1"/>
    </source>
</evidence>
<feature type="compositionally biased region" description="Gly residues" evidence="1">
    <location>
        <begin position="104"/>
        <end position="115"/>
    </location>
</feature>
<reference evidence="3" key="1">
    <citation type="submission" date="2025-08" db="UniProtKB">
        <authorList>
            <consortium name="RefSeq"/>
        </authorList>
    </citation>
    <scope>IDENTIFICATION</scope>
    <source>
        <tissue evidence="3">Muscle</tissue>
    </source>
</reference>
<protein>
    <submittedName>
        <fullName evidence="3">Laforin</fullName>
    </submittedName>
</protein>
<organism evidence="2 3">
    <name type="scientific">Physeter macrocephalus</name>
    <name type="common">Sperm whale</name>
    <name type="synonym">Physeter catodon</name>
    <dbReference type="NCBI Taxonomy" id="9755"/>
    <lineage>
        <taxon>Eukaryota</taxon>
        <taxon>Metazoa</taxon>
        <taxon>Chordata</taxon>
        <taxon>Craniata</taxon>
        <taxon>Vertebrata</taxon>
        <taxon>Euteleostomi</taxon>
        <taxon>Mammalia</taxon>
        <taxon>Eutheria</taxon>
        <taxon>Laurasiatheria</taxon>
        <taxon>Artiodactyla</taxon>
        <taxon>Whippomorpha</taxon>
        <taxon>Cetacea</taxon>
        <taxon>Odontoceti</taxon>
        <taxon>Physeteridae</taxon>
        <taxon>Physeter</taxon>
    </lineage>
</organism>
<gene>
    <name evidence="3" type="primary">LOC114484736</name>
</gene>
<name>A0A455AQ34_PHYMC</name>
<proteinExistence type="predicted"/>
<evidence type="ECO:0000256" key="1">
    <source>
        <dbReference type="SAM" id="MobiDB-lite"/>
    </source>
</evidence>
<dbReference type="GeneID" id="114484736"/>
<dbReference type="RefSeq" id="XP_028338687.1">
    <property type="nucleotide sequence ID" value="XM_028482886.2"/>
</dbReference>
<dbReference type="AlphaFoldDB" id="A0A455AQ34"/>
<keyword evidence="2" id="KW-1185">Reference proteome</keyword>
<dbReference type="Proteomes" id="UP000248484">
    <property type="component" value="Chromosome 21"/>
</dbReference>
<sequence length="211" mass="22445">MACTAEGRSAKGRSCRHTPAANLPVRLPSGAGRAHHEPPARSLPRGPTPGADGSRARRVRVRAPARGPIPGSACQSGRCGRLVASRSRPAGRPGTEADEERVRGGGGGRGGGAGSSLGSVRQPVSQVRCQRRERGSEGPLSGRGGGGTGCPPVERRLLRRLRRKIGKLRMLIPSGKNHLFPLTKNCIKKEREALLLEEFLWRVKTLITAQQ</sequence>
<dbReference type="KEGG" id="pcad:114484736"/>